<proteinExistence type="predicted"/>
<dbReference type="EMBL" id="QORK01000062">
    <property type="protein sequence ID" value="TFF74114.1"/>
    <property type="molecule type" value="Genomic_DNA"/>
</dbReference>
<dbReference type="Proteomes" id="UP000297914">
    <property type="component" value="Unassembled WGS sequence"/>
</dbReference>
<dbReference type="GO" id="GO:0005829">
    <property type="term" value="C:cytosol"/>
    <property type="evidence" value="ECO:0007669"/>
    <property type="project" value="TreeGrafter"/>
</dbReference>
<evidence type="ECO:0000313" key="8">
    <source>
        <dbReference type="Proteomes" id="UP000297914"/>
    </source>
</evidence>
<dbReference type="Proteomes" id="UP000297720">
    <property type="component" value="Unassembled WGS sequence"/>
</dbReference>
<dbReference type="PROSITE" id="PS01124">
    <property type="entry name" value="HTH_ARAC_FAMILY_2"/>
    <property type="match status" value="1"/>
</dbReference>
<sequence length="336" mass="38330">MLESQLTTLHVVSLALEYLCQEASPQQQERISADLLAHSGIEAADVHNNDARITRHQELTVCANGLSRCPDLGLRLGQRMHISAYGLLGYAAISSATLGEALQLMFAYPSLLGTYFHLQLRIEGDLAWICASDYRQREDLRRFNIEMCLASLRQTCSDLVGHPQPVRRAEFSQSETAYSGSYRTSFGPHIRYDGEQDAFAIDTRALATRLPLANPVTHNEMLVRCRKLNAEFNTRQRWLERVRELLGTQLSAPPRLEALADQMHCSARTLRRHLYEMGTNYQELLDELRFERAKQLLAEKRHAIYQIAEELGFSESASFRHAFQRWSGVPPSQFRH</sequence>
<accession>A0A5F0K4Q6</accession>
<evidence type="ECO:0000256" key="2">
    <source>
        <dbReference type="ARBA" id="ARBA00023125"/>
    </source>
</evidence>
<dbReference type="RefSeq" id="WP_134697166.1">
    <property type="nucleotide sequence ID" value="NZ_QORJ01000059.1"/>
</dbReference>
<dbReference type="Pfam" id="PF12625">
    <property type="entry name" value="Arabinose_bd"/>
    <property type="match status" value="1"/>
</dbReference>
<evidence type="ECO:0000259" key="4">
    <source>
        <dbReference type="PROSITE" id="PS01124"/>
    </source>
</evidence>
<dbReference type="SMART" id="SM00342">
    <property type="entry name" value="HTH_ARAC"/>
    <property type="match status" value="1"/>
</dbReference>
<dbReference type="GO" id="GO:0003700">
    <property type="term" value="F:DNA-binding transcription factor activity"/>
    <property type="evidence" value="ECO:0007669"/>
    <property type="project" value="InterPro"/>
</dbReference>
<dbReference type="InterPro" id="IPR018060">
    <property type="entry name" value="HTH_AraC"/>
</dbReference>
<dbReference type="OrthoDB" id="5582699at2"/>
<dbReference type="PRINTS" id="PR00032">
    <property type="entry name" value="HTHARAC"/>
</dbReference>
<keyword evidence="1" id="KW-0805">Transcription regulation</keyword>
<dbReference type="InterPro" id="IPR020449">
    <property type="entry name" value="Tscrpt_reg_AraC-type_HTH"/>
</dbReference>
<dbReference type="PANTHER" id="PTHR47894">
    <property type="entry name" value="HTH-TYPE TRANSCRIPTIONAL REGULATOR GADX"/>
    <property type="match status" value="1"/>
</dbReference>
<gene>
    <name evidence="5" type="ORF">DRM93_20325</name>
    <name evidence="6" type="ORF">DRM94_20325</name>
</gene>
<dbReference type="AlphaFoldDB" id="A0A5F0K4Q6"/>
<dbReference type="EMBL" id="QORL01000062">
    <property type="protein sequence ID" value="TFF71178.1"/>
    <property type="molecule type" value="Genomic_DNA"/>
</dbReference>
<dbReference type="PANTHER" id="PTHR47894:SF1">
    <property type="entry name" value="HTH-TYPE TRANSCRIPTIONAL REGULATOR VQSM"/>
    <property type="match status" value="1"/>
</dbReference>
<dbReference type="GO" id="GO:0000976">
    <property type="term" value="F:transcription cis-regulatory region binding"/>
    <property type="evidence" value="ECO:0007669"/>
    <property type="project" value="TreeGrafter"/>
</dbReference>
<protein>
    <submittedName>
        <fullName evidence="6">AraC family transcriptional regulator</fullName>
    </submittedName>
</protein>
<dbReference type="Pfam" id="PF12833">
    <property type="entry name" value="HTH_18"/>
    <property type="match status" value="1"/>
</dbReference>
<organism evidence="6 8">
    <name type="scientific">Aeromonas taiwanensis</name>
    <dbReference type="NCBI Taxonomy" id="633417"/>
    <lineage>
        <taxon>Bacteria</taxon>
        <taxon>Pseudomonadati</taxon>
        <taxon>Pseudomonadota</taxon>
        <taxon>Gammaproteobacteria</taxon>
        <taxon>Aeromonadales</taxon>
        <taxon>Aeromonadaceae</taxon>
        <taxon>Aeromonas</taxon>
    </lineage>
</organism>
<reference evidence="6 8" key="1">
    <citation type="submission" date="2018-06" db="EMBL/GenBank/DDBJ databases">
        <title>Occurrence of a novel blaKPC-2- and qnrS2- harbouring IncP6 plasmid from Aeromonas taiwanensis isolates recovered from the river sediments.</title>
        <authorList>
            <person name="Zheng B."/>
            <person name="Yu X."/>
            <person name="Xiao Y."/>
        </authorList>
    </citation>
    <scope>NUCLEOTIDE SEQUENCE [LARGE SCALE GENOMIC DNA]</scope>
    <source>
        <strain evidence="5 7">1713</strain>
        <strain evidence="6 8">198</strain>
    </source>
</reference>
<evidence type="ECO:0000256" key="3">
    <source>
        <dbReference type="ARBA" id="ARBA00023163"/>
    </source>
</evidence>
<evidence type="ECO:0000313" key="5">
    <source>
        <dbReference type="EMBL" id="TFF71178.1"/>
    </source>
</evidence>
<dbReference type="InterPro" id="IPR032687">
    <property type="entry name" value="AraC-type_N"/>
</dbReference>
<evidence type="ECO:0000313" key="6">
    <source>
        <dbReference type="EMBL" id="TFF74114.1"/>
    </source>
</evidence>
<keyword evidence="3" id="KW-0804">Transcription</keyword>
<keyword evidence="2" id="KW-0238">DNA-binding</keyword>
<dbReference type="SUPFAM" id="SSF46689">
    <property type="entry name" value="Homeodomain-like"/>
    <property type="match status" value="1"/>
</dbReference>
<feature type="domain" description="HTH araC/xylS-type" evidence="4">
    <location>
        <begin position="240"/>
        <end position="336"/>
    </location>
</feature>
<evidence type="ECO:0000256" key="1">
    <source>
        <dbReference type="ARBA" id="ARBA00023015"/>
    </source>
</evidence>
<comment type="caution">
    <text evidence="6">The sequence shown here is derived from an EMBL/GenBank/DDBJ whole genome shotgun (WGS) entry which is preliminary data.</text>
</comment>
<keyword evidence="7" id="KW-1185">Reference proteome</keyword>
<evidence type="ECO:0000313" key="7">
    <source>
        <dbReference type="Proteomes" id="UP000297720"/>
    </source>
</evidence>
<dbReference type="Gene3D" id="1.10.10.60">
    <property type="entry name" value="Homeodomain-like"/>
    <property type="match status" value="1"/>
</dbReference>
<name>A0A5F0K4Q6_9GAMM</name>
<dbReference type="InterPro" id="IPR009057">
    <property type="entry name" value="Homeodomain-like_sf"/>
</dbReference>